<dbReference type="Proteomes" id="UP001060275">
    <property type="component" value="Unassembled WGS sequence"/>
</dbReference>
<proteinExistence type="inferred from homology"/>
<dbReference type="InterPro" id="IPR001279">
    <property type="entry name" value="Metallo-B-lactamas"/>
</dbReference>
<evidence type="ECO:0000256" key="4">
    <source>
        <dbReference type="ARBA" id="ARBA00022833"/>
    </source>
</evidence>
<reference evidence="7" key="1">
    <citation type="submission" date="2022-06" db="EMBL/GenBank/DDBJ databases">
        <title>Devosia sp. XJ19-45 genome assembly.</title>
        <authorList>
            <person name="Li B."/>
            <person name="Cai M."/>
            <person name="Nie G."/>
            <person name="Li W."/>
        </authorList>
    </citation>
    <scope>NUCLEOTIDE SEQUENCE</scope>
    <source>
        <strain evidence="7">XJ19-45</strain>
    </source>
</reference>
<dbReference type="PANTHER" id="PTHR42978:SF6">
    <property type="entry name" value="QUORUM-QUENCHING LACTONASE YTNP-RELATED"/>
    <property type="match status" value="1"/>
</dbReference>
<feature type="signal peptide" evidence="5">
    <location>
        <begin position="1"/>
        <end position="25"/>
    </location>
</feature>
<comment type="similarity">
    <text evidence="1">Belongs to the metallo-beta-lactamase superfamily.</text>
</comment>
<dbReference type="AlphaFoldDB" id="A0A9Q4FV24"/>
<evidence type="ECO:0000313" key="8">
    <source>
        <dbReference type="Proteomes" id="UP001060275"/>
    </source>
</evidence>
<dbReference type="EMBL" id="JAMWDU010000008">
    <property type="protein sequence ID" value="MCP8888985.1"/>
    <property type="molecule type" value="Genomic_DNA"/>
</dbReference>
<evidence type="ECO:0000256" key="2">
    <source>
        <dbReference type="ARBA" id="ARBA00022723"/>
    </source>
</evidence>
<dbReference type="RefSeq" id="WP_254676050.1">
    <property type="nucleotide sequence ID" value="NZ_JAMWDU010000008.1"/>
</dbReference>
<sequence>MSNSTPNPSRRKLLGALALAPAALALPSLLRLSPTRAETNPDPFSGHAAAIRHRIGEIEIIALADGRGPITNDLIIGFNDTAGRLAAKAAHKAHDPVTSTISINAYLIRTADRLIAVDSGAGAAMGPTTGAWLDSLASAGIAKENIDTLFLTHTHLDHVGGMSNEGGIRLLPNAQLVAAEAEWAFAHDDGVLSALPEAFKGMMLASRAQLAPYAANRAMLAMDQETEFAPGVTAVPLPGHTPGHMGLRIESHGEALLIWGDVVHVPAYQFTHPDWSVAFDADGPTAIASRRRMLDMASHDDLLVAGMHLDFPALGYVERRGDAYRYFAAPPDFRV</sequence>
<dbReference type="GO" id="GO:0046872">
    <property type="term" value="F:metal ion binding"/>
    <property type="evidence" value="ECO:0007669"/>
    <property type="project" value="UniProtKB-KW"/>
</dbReference>
<evidence type="ECO:0000259" key="6">
    <source>
        <dbReference type="SMART" id="SM00849"/>
    </source>
</evidence>
<dbReference type="Pfam" id="PF00753">
    <property type="entry name" value="Lactamase_B"/>
    <property type="match status" value="1"/>
</dbReference>
<dbReference type="SUPFAM" id="SSF56281">
    <property type="entry name" value="Metallo-hydrolase/oxidoreductase"/>
    <property type="match status" value="1"/>
</dbReference>
<keyword evidence="4" id="KW-0862">Zinc</keyword>
<evidence type="ECO:0000256" key="1">
    <source>
        <dbReference type="ARBA" id="ARBA00007749"/>
    </source>
</evidence>
<evidence type="ECO:0000313" key="7">
    <source>
        <dbReference type="EMBL" id="MCP8888985.1"/>
    </source>
</evidence>
<name>A0A9Q4FV24_9HYPH</name>
<evidence type="ECO:0000256" key="5">
    <source>
        <dbReference type="SAM" id="SignalP"/>
    </source>
</evidence>
<evidence type="ECO:0000256" key="3">
    <source>
        <dbReference type="ARBA" id="ARBA00022801"/>
    </source>
</evidence>
<accession>A0A9Q4FV24</accession>
<dbReference type="PROSITE" id="PS51318">
    <property type="entry name" value="TAT"/>
    <property type="match status" value="1"/>
</dbReference>
<feature type="domain" description="Metallo-beta-lactamase" evidence="6">
    <location>
        <begin position="102"/>
        <end position="308"/>
    </location>
</feature>
<dbReference type="InterPro" id="IPR051013">
    <property type="entry name" value="MBL_superfamily_lactonases"/>
</dbReference>
<feature type="chain" id="PRO_5040373772" evidence="5">
    <location>
        <begin position="26"/>
        <end position="335"/>
    </location>
</feature>
<keyword evidence="8" id="KW-1185">Reference proteome</keyword>
<dbReference type="PANTHER" id="PTHR42978">
    <property type="entry name" value="QUORUM-QUENCHING LACTONASE YTNP-RELATED-RELATED"/>
    <property type="match status" value="1"/>
</dbReference>
<comment type="caution">
    <text evidence="7">The sequence shown here is derived from an EMBL/GenBank/DDBJ whole genome shotgun (WGS) entry which is preliminary data.</text>
</comment>
<dbReference type="GO" id="GO:0016787">
    <property type="term" value="F:hydrolase activity"/>
    <property type="evidence" value="ECO:0007669"/>
    <property type="project" value="UniProtKB-KW"/>
</dbReference>
<organism evidence="7 8">
    <name type="scientific">Devosia ureilytica</name>
    <dbReference type="NCBI Taxonomy" id="2952754"/>
    <lineage>
        <taxon>Bacteria</taxon>
        <taxon>Pseudomonadati</taxon>
        <taxon>Pseudomonadota</taxon>
        <taxon>Alphaproteobacteria</taxon>
        <taxon>Hyphomicrobiales</taxon>
        <taxon>Devosiaceae</taxon>
        <taxon>Devosia</taxon>
    </lineage>
</organism>
<keyword evidence="5" id="KW-0732">Signal</keyword>
<dbReference type="SMART" id="SM00849">
    <property type="entry name" value="Lactamase_B"/>
    <property type="match status" value="1"/>
</dbReference>
<dbReference type="CDD" id="cd07720">
    <property type="entry name" value="OPHC2-like_MBL-fold"/>
    <property type="match status" value="1"/>
</dbReference>
<gene>
    <name evidence="7" type="ORF">NF348_17870</name>
</gene>
<protein>
    <submittedName>
        <fullName evidence="7">MBL fold metallo-hydrolase</fullName>
    </submittedName>
</protein>
<dbReference type="InterPro" id="IPR036866">
    <property type="entry name" value="RibonucZ/Hydroxyglut_hydro"/>
</dbReference>
<keyword evidence="2" id="KW-0479">Metal-binding</keyword>
<dbReference type="InterPro" id="IPR006311">
    <property type="entry name" value="TAT_signal"/>
</dbReference>
<dbReference type="Gene3D" id="3.60.15.10">
    <property type="entry name" value="Ribonuclease Z/Hydroxyacylglutathione hydrolase-like"/>
    <property type="match status" value="1"/>
</dbReference>
<keyword evidence="3" id="KW-0378">Hydrolase</keyword>